<dbReference type="PANTHER" id="PTHR40274">
    <property type="entry name" value="VIRGINIAMYCIN B LYASE"/>
    <property type="match status" value="1"/>
</dbReference>
<keyword evidence="1" id="KW-0732">Signal</keyword>
<keyword evidence="3" id="KW-1185">Reference proteome</keyword>
<dbReference type="NCBIfam" id="NF033206">
    <property type="entry name" value="ScyE_fam"/>
    <property type="match status" value="1"/>
</dbReference>
<keyword evidence="2" id="KW-0456">Lyase</keyword>
<accession>A0A853C8M0</accession>
<evidence type="ECO:0000313" key="3">
    <source>
        <dbReference type="Proteomes" id="UP000530424"/>
    </source>
</evidence>
<dbReference type="EMBL" id="JACCFP010000001">
    <property type="protein sequence ID" value="NYJ02553.1"/>
    <property type="molecule type" value="Genomic_DNA"/>
</dbReference>
<dbReference type="GO" id="GO:0016829">
    <property type="term" value="F:lyase activity"/>
    <property type="evidence" value="ECO:0007669"/>
    <property type="project" value="UniProtKB-KW"/>
</dbReference>
<dbReference type="InterPro" id="IPR011042">
    <property type="entry name" value="6-blade_b-propeller_TolB-like"/>
</dbReference>
<feature type="chain" id="PRO_5039190541" evidence="1">
    <location>
        <begin position="32"/>
        <end position="358"/>
    </location>
</feature>
<organism evidence="2 3">
    <name type="scientific">Nocardioides thalensis</name>
    <dbReference type="NCBI Taxonomy" id="1914755"/>
    <lineage>
        <taxon>Bacteria</taxon>
        <taxon>Bacillati</taxon>
        <taxon>Actinomycetota</taxon>
        <taxon>Actinomycetes</taxon>
        <taxon>Propionibacteriales</taxon>
        <taxon>Nocardioidaceae</taxon>
        <taxon>Nocardioides</taxon>
    </lineage>
</organism>
<feature type="signal peptide" evidence="1">
    <location>
        <begin position="1"/>
        <end position="31"/>
    </location>
</feature>
<dbReference type="SUPFAM" id="SSF63829">
    <property type="entry name" value="Calcium-dependent phosphotriesterase"/>
    <property type="match status" value="1"/>
</dbReference>
<evidence type="ECO:0000256" key="1">
    <source>
        <dbReference type="SAM" id="SignalP"/>
    </source>
</evidence>
<comment type="caution">
    <text evidence="2">The sequence shown here is derived from an EMBL/GenBank/DDBJ whole genome shotgun (WGS) entry which is preliminary data.</text>
</comment>
<protein>
    <submittedName>
        <fullName evidence="2">Streptogramin lyase</fullName>
    </submittedName>
</protein>
<dbReference type="InterPro" id="IPR051344">
    <property type="entry name" value="Vgb"/>
</dbReference>
<proteinExistence type="predicted"/>
<name>A0A853C8M0_9ACTN</name>
<dbReference type="InterPro" id="IPR048031">
    <property type="entry name" value="ScyD/ScyE-like"/>
</dbReference>
<gene>
    <name evidence="2" type="ORF">HNR19_003251</name>
</gene>
<dbReference type="Proteomes" id="UP000530424">
    <property type="component" value="Unassembled WGS sequence"/>
</dbReference>
<dbReference type="AlphaFoldDB" id="A0A853C8M0"/>
<dbReference type="PANTHER" id="PTHR40274:SF4">
    <property type="entry name" value="BLL1406 PROTEIN"/>
    <property type="match status" value="1"/>
</dbReference>
<reference evidence="2 3" key="1">
    <citation type="submission" date="2020-07" db="EMBL/GenBank/DDBJ databases">
        <title>Sequencing the genomes of 1000 actinobacteria strains.</title>
        <authorList>
            <person name="Klenk H.-P."/>
        </authorList>
    </citation>
    <scope>NUCLEOTIDE SEQUENCE [LARGE SCALE GENOMIC DNA]</scope>
    <source>
        <strain evidence="2 3">DSM 103833</strain>
    </source>
</reference>
<evidence type="ECO:0000313" key="2">
    <source>
        <dbReference type="EMBL" id="NYJ02553.1"/>
    </source>
</evidence>
<dbReference type="RefSeq" id="WP_179668908.1">
    <property type="nucleotide sequence ID" value="NZ_JACCFP010000001.1"/>
</dbReference>
<sequence>MSNRPFRRLRRPAAVVAAVSALALSVSTLSASSAAAPAQPTVIDKGLVSPLSVAVNDDNVVYYSANFAGQLYRKAPGKPAKVVYQSKGGKEVGAISTVGKTVYFVSGFNLMKLAKGKVTKVAALGAYEKENNPDAEVSYGLVDPAAECLEAWPTGDEAPPAQYTGIVEAHPYGTAVVNGTVYVADAAANAILAVKGGKITTAAVLPAVPVEITEELATQYGIPEVCIGETYNFEGVPTDVEAGPEGMLYVSGLPGGEIPGKGYVATVDPESGETTELASGLVAAAGLAVLPNGTVYVSQLFAGEITKIAPNGSRSTFAGAPLPSAVEVKGKKLYATINVLAGLEPGQKPGGKVVSYLR</sequence>
<dbReference type="Gene3D" id="2.120.10.30">
    <property type="entry name" value="TolB, C-terminal domain"/>
    <property type="match status" value="1"/>
</dbReference>